<gene>
    <name evidence="2" type="ORF">SAMN06297387_102219</name>
</gene>
<evidence type="ECO:0000259" key="1">
    <source>
        <dbReference type="PROSITE" id="PS50943"/>
    </source>
</evidence>
<dbReference type="EMBL" id="OCNE01000002">
    <property type="protein sequence ID" value="SOD60692.1"/>
    <property type="molecule type" value="Genomic_DNA"/>
</dbReference>
<evidence type="ECO:0000313" key="2">
    <source>
        <dbReference type="EMBL" id="SOD60692.1"/>
    </source>
</evidence>
<name>A0A286DPT6_9ACTN</name>
<dbReference type="InterPro" id="IPR001387">
    <property type="entry name" value="Cro/C1-type_HTH"/>
</dbReference>
<protein>
    <submittedName>
        <fullName evidence="2">Helix-turn-helix domain-containing protein</fullName>
    </submittedName>
</protein>
<accession>A0A286DPT6</accession>
<keyword evidence="3" id="KW-1185">Reference proteome</keyword>
<reference evidence="2 3" key="1">
    <citation type="submission" date="2017-09" db="EMBL/GenBank/DDBJ databases">
        <authorList>
            <person name="Ehlers B."/>
            <person name="Leendertz F.H."/>
        </authorList>
    </citation>
    <scope>NUCLEOTIDE SEQUENCE [LARGE SCALE GENOMIC DNA]</scope>
    <source>
        <strain evidence="2 3">CGMCC 4.7095</strain>
    </source>
</reference>
<dbReference type="Proteomes" id="UP000219072">
    <property type="component" value="Unassembled WGS sequence"/>
</dbReference>
<dbReference type="GO" id="GO:0003677">
    <property type="term" value="F:DNA binding"/>
    <property type="evidence" value="ECO:0007669"/>
    <property type="project" value="InterPro"/>
</dbReference>
<evidence type="ECO:0000313" key="3">
    <source>
        <dbReference type="Proteomes" id="UP000219072"/>
    </source>
</evidence>
<dbReference type="PROSITE" id="PS50943">
    <property type="entry name" value="HTH_CROC1"/>
    <property type="match status" value="1"/>
</dbReference>
<organism evidence="2 3">
    <name type="scientific">Streptomyces zhaozhouensis</name>
    <dbReference type="NCBI Taxonomy" id="1300267"/>
    <lineage>
        <taxon>Bacteria</taxon>
        <taxon>Bacillati</taxon>
        <taxon>Actinomycetota</taxon>
        <taxon>Actinomycetes</taxon>
        <taxon>Kitasatosporales</taxon>
        <taxon>Streptomycetaceae</taxon>
        <taxon>Streptomyces</taxon>
    </lineage>
</organism>
<dbReference type="AlphaFoldDB" id="A0A286DPT6"/>
<dbReference type="SMART" id="SM00530">
    <property type="entry name" value="HTH_XRE"/>
    <property type="match status" value="1"/>
</dbReference>
<dbReference type="CDD" id="cd00093">
    <property type="entry name" value="HTH_XRE"/>
    <property type="match status" value="1"/>
</dbReference>
<feature type="domain" description="HTH cro/C1-type" evidence="1">
    <location>
        <begin position="32"/>
        <end position="90"/>
    </location>
</feature>
<dbReference type="RefSeq" id="WP_097229634.1">
    <property type="nucleotide sequence ID" value="NZ_OCNE01000002.1"/>
</dbReference>
<dbReference type="Gene3D" id="1.10.260.40">
    <property type="entry name" value="lambda repressor-like DNA-binding domains"/>
    <property type="match status" value="1"/>
</dbReference>
<dbReference type="Pfam" id="PF13560">
    <property type="entry name" value="HTH_31"/>
    <property type="match status" value="1"/>
</dbReference>
<dbReference type="OrthoDB" id="6401124at2"/>
<sequence>MSQSQGPPAADPAQYDQQQLDALLATELGRLIHDRRIELGLSRADLAERAEMTPPQVARIEGGGSLPTLQPLHRLVRALDGVLNVSLDANGSRITLTPHAT</sequence>
<dbReference type="InterPro" id="IPR010982">
    <property type="entry name" value="Lambda_DNA-bd_dom_sf"/>
</dbReference>
<proteinExistence type="predicted"/>
<dbReference type="SUPFAM" id="SSF47413">
    <property type="entry name" value="lambda repressor-like DNA-binding domains"/>
    <property type="match status" value="1"/>
</dbReference>